<evidence type="ECO:0008006" key="3">
    <source>
        <dbReference type="Google" id="ProtNLM"/>
    </source>
</evidence>
<dbReference type="PANTHER" id="PTHR47165">
    <property type="entry name" value="OS03G0429900 PROTEIN"/>
    <property type="match status" value="1"/>
</dbReference>
<sequence>MAAALVPLSDLQTGRSSSTVEVRLLRFWEARNVRRGGELIDMLLLDSQSTTMPATVNVNRLATHQTNREAGLVYSLIEVTHCNQNYRLLESSLLIRFNDSTSFTKVTEPTVLIPLESFRFRNHSEMLGLANSNNQLPGNVLLS</sequence>
<evidence type="ECO:0000313" key="1">
    <source>
        <dbReference type="EMBL" id="KAG2311058.1"/>
    </source>
</evidence>
<dbReference type="EMBL" id="JAAMPC010000005">
    <property type="protein sequence ID" value="KAG2311058.1"/>
    <property type="molecule type" value="Genomic_DNA"/>
</dbReference>
<dbReference type="SUPFAM" id="SSF50249">
    <property type="entry name" value="Nucleic acid-binding proteins"/>
    <property type="match status" value="1"/>
</dbReference>
<dbReference type="InterPro" id="IPR012340">
    <property type="entry name" value="NA-bd_OB-fold"/>
</dbReference>
<proteinExistence type="predicted"/>
<gene>
    <name evidence="1" type="ORF">Bca52824_022615</name>
</gene>
<accession>A0A8X7VGC2</accession>
<name>A0A8X7VGC2_BRACI</name>
<protein>
    <recommendedName>
        <fullName evidence="3">DUF223 domain-containing protein</fullName>
    </recommendedName>
</protein>
<keyword evidence="2" id="KW-1185">Reference proteome</keyword>
<comment type="caution">
    <text evidence="1">The sequence shown here is derived from an EMBL/GenBank/DDBJ whole genome shotgun (WGS) entry which is preliminary data.</text>
</comment>
<dbReference type="AlphaFoldDB" id="A0A8X7VGC2"/>
<dbReference type="Gene3D" id="2.40.50.140">
    <property type="entry name" value="Nucleic acid-binding proteins"/>
    <property type="match status" value="1"/>
</dbReference>
<dbReference type="PANTHER" id="PTHR47165:SF4">
    <property type="entry name" value="OS03G0429900 PROTEIN"/>
    <property type="match status" value="1"/>
</dbReference>
<organism evidence="1 2">
    <name type="scientific">Brassica carinata</name>
    <name type="common">Ethiopian mustard</name>
    <name type="synonym">Abyssinian cabbage</name>
    <dbReference type="NCBI Taxonomy" id="52824"/>
    <lineage>
        <taxon>Eukaryota</taxon>
        <taxon>Viridiplantae</taxon>
        <taxon>Streptophyta</taxon>
        <taxon>Embryophyta</taxon>
        <taxon>Tracheophyta</taxon>
        <taxon>Spermatophyta</taxon>
        <taxon>Magnoliopsida</taxon>
        <taxon>eudicotyledons</taxon>
        <taxon>Gunneridae</taxon>
        <taxon>Pentapetalae</taxon>
        <taxon>rosids</taxon>
        <taxon>malvids</taxon>
        <taxon>Brassicales</taxon>
        <taxon>Brassicaceae</taxon>
        <taxon>Brassiceae</taxon>
        <taxon>Brassica</taxon>
    </lineage>
</organism>
<dbReference type="OrthoDB" id="10507503at2759"/>
<evidence type="ECO:0000313" key="2">
    <source>
        <dbReference type="Proteomes" id="UP000886595"/>
    </source>
</evidence>
<dbReference type="Proteomes" id="UP000886595">
    <property type="component" value="Unassembled WGS sequence"/>
</dbReference>
<reference evidence="1 2" key="1">
    <citation type="submission" date="2020-02" db="EMBL/GenBank/DDBJ databases">
        <authorList>
            <person name="Ma Q."/>
            <person name="Huang Y."/>
            <person name="Song X."/>
            <person name="Pei D."/>
        </authorList>
    </citation>
    <scope>NUCLEOTIDE SEQUENCE [LARGE SCALE GENOMIC DNA]</scope>
    <source>
        <strain evidence="1">Sxm20200214</strain>
        <tissue evidence="1">Leaf</tissue>
    </source>
</reference>